<keyword evidence="1" id="KW-1185">Reference proteome</keyword>
<dbReference type="GeneID" id="111123140"/>
<dbReference type="RefSeq" id="XP_022320996.1">
    <property type="nucleotide sequence ID" value="XM_022465288.1"/>
</dbReference>
<protein>
    <submittedName>
        <fullName evidence="2">Uncharacterized protein LOC111123140</fullName>
    </submittedName>
</protein>
<evidence type="ECO:0000313" key="2">
    <source>
        <dbReference type="RefSeq" id="XP_022320996.1"/>
    </source>
</evidence>
<name>A0A8B8D2H3_CRAVI</name>
<accession>A0A8B8D2H3</accession>
<reference evidence="1" key="1">
    <citation type="submission" date="2024-06" db="UniProtKB">
        <authorList>
            <consortium name="RefSeq"/>
        </authorList>
    </citation>
    <scope>NUCLEOTIDE SEQUENCE [LARGE SCALE GENOMIC DNA]</scope>
</reference>
<evidence type="ECO:0000313" key="1">
    <source>
        <dbReference type="Proteomes" id="UP000694844"/>
    </source>
</evidence>
<dbReference type="Proteomes" id="UP000694844">
    <property type="component" value="Chromosome 1"/>
</dbReference>
<gene>
    <name evidence="2" type="primary">LOC111123140</name>
</gene>
<reference evidence="2" key="2">
    <citation type="submission" date="2025-08" db="UniProtKB">
        <authorList>
            <consortium name="RefSeq"/>
        </authorList>
    </citation>
    <scope>IDENTIFICATION</scope>
    <source>
        <tissue evidence="2">Whole sample</tissue>
    </source>
</reference>
<sequence>MYIKLTLTDPVTKEEEEGFILITRKTHAGITKKEVHITNTGYLCILRIMVKGPFDVDKERYPRIGKFFKDSDKKMKIIMHLRKVLKRLFFKMCIQAMTIVKMTEFAMVKLYEEICLSDIRVFAVLILRMSTWRETVVDVNGTQTTNLRDLLQIFASPEVNSANVCDETFCMQMSLCNYIQDQCGDSSEIGLKADKLVEFFKDTRTNKGFRPRRMEISYGRQLENTIVYCS</sequence>
<dbReference type="KEGG" id="cvn:111123140"/>
<organism evidence="1 2">
    <name type="scientific">Crassostrea virginica</name>
    <name type="common">Eastern oyster</name>
    <dbReference type="NCBI Taxonomy" id="6565"/>
    <lineage>
        <taxon>Eukaryota</taxon>
        <taxon>Metazoa</taxon>
        <taxon>Spiralia</taxon>
        <taxon>Lophotrochozoa</taxon>
        <taxon>Mollusca</taxon>
        <taxon>Bivalvia</taxon>
        <taxon>Autobranchia</taxon>
        <taxon>Pteriomorphia</taxon>
        <taxon>Ostreida</taxon>
        <taxon>Ostreoidea</taxon>
        <taxon>Ostreidae</taxon>
        <taxon>Crassostrea</taxon>
    </lineage>
</organism>
<dbReference type="OrthoDB" id="6117735at2759"/>
<dbReference type="AlphaFoldDB" id="A0A8B8D2H3"/>
<proteinExistence type="predicted"/>